<dbReference type="InterPro" id="IPR005490">
    <property type="entry name" value="LD_TPept_cat_dom"/>
</dbReference>
<evidence type="ECO:0000256" key="3">
    <source>
        <dbReference type="ARBA" id="ARBA00022679"/>
    </source>
</evidence>
<dbReference type="SUPFAM" id="SSF141523">
    <property type="entry name" value="L,D-transpeptidase catalytic domain-like"/>
    <property type="match status" value="1"/>
</dbReference>
<name>A0A846N3R7_9PROT</name>
<dbReference type="PROSITE" id="PS51257">
    <property type="entry name" value="PROKAR_LIPOPROTEIN"/>
    <property type="match status" value="1"/>
</dbReference>
<keyword evidence="4 7" id="KW-0133">Cell shape</keyword>
<comment type="caution">
    <text evidence="10">The sequence shown here is derived from an EMBL/GenBank/DDBJ whole genome shotgun (WGS) entry which is preliminary data.</text>
</comment>
<dbReference type="InterPro" id="IPR038063">
    <property type="entry name" value="Transpep_catalytic_dom"/>
</dbReference>
<evidence type="ECO:0000256" key="1">
    <source>
        <dbReference type="ARBA" id="ARBA00004752"/>
    </source>
</evidence>
<feature type="active site" description="Proton donor/acceptor" evidence="7">
    <location>
        <position position="158"/>
    </location>
</feature>
<proteinExistence type="inferred from homology"/>
<evidence type="ECO:0000256" key="7">
    <source>
        <dbReference type="PROSITE-ProRule" id="PRU01373"/>
    </source>
</evidence>
<dbReference type="AlphaFoldDB" id="A0A846N3R7"/>
<organism evidence="10 11">
    <name type="scientific">Rhizomicrobium palustre</name>
    <dbReference type="NCBI Taxonomy" id="189966"/>
    <lineage>
        <taxon>Bacteria</taxon>
        <taxon>Pseudomonadati</taxon>
        <taxon>Pseudomonadota</taxon>
        <taxon>Alphaproteobacteria</taxon>
        <taxon>Micropepsales</taxon>
        <taxon>Micropepsaceae</taxon>
        <taxon>Rhizomicrobium</taxon>
    </lineage>
</organism>
<keyword evidence="8" id="KW-0732">Signal</keyword>
<dbReference type="PANTHER" id="PTHR38589:SF1">
    <property type="entry name" value="BLR0621 PROTEIN"/>
    <property type="match status" value="1"/>
</dbReference>
<dbReference type="GO" id="GO:0008360">
    <property type="term" value="P:regulation of cell shape"/>
    <property type="evidence" value="ECO:0007669"/>
    <property type="project" value="UniProtKB-UniRule"/>
</dbReference>
<evidence type="ECO:0000313" key="11">
    <source>
        <dbReference type="Proteomes" id="UP000570514"/>
    </source>
</evidence>
<evidence type="ECO:0000313" key="10">
    <source>
        <dbReference type="EMBL" id="NIK90115.1"/>
    </source>
</evidence>
<evidence type="ECO:0000256" key="2">
    <source>
        <dbReference type="ARBA" id="ARBA00005992"/>
    </source>
</evidence>
<keyword evidence="6 7" id="KW-0961">Cell wall biogenesis/degradation</keyword>
<evidence type="ECO:0000256" key="5">
    <source>
        <dbReference type="ARBA" id="ARBA00022984"/>
    </source>
</evidence>
<feature type="domain" description="L,D-TPase catalytic" evidence="9">
    <location>
        <begin position="17"/>
        <end position="197"/>
    </location>
</feature>
<dbReference type="GO" id="GO:0016740">
    <property type="term" value="F:transferase activity"/>
    <property type="evidence" value="ECO:0007669"/>
    <property type="project" value="UniProtKB-KW"/>
</dbReference>
<feature type="chain" id="PRO_5032670939" evidence="8">
    <location>
        <begin position="23"/>
        <end position="197"/>
    </location>
</feature>
<keyword evidence="5 7" id="KW-0573">Peptidoglycan synthesis</keyword>
<dbReference type="Proteomes" id="UP000570514">
    <property type="component" value="Unassembled WGS sequence"/>
</dbReference>
<gene>
    <name evidence="10" type="ORF">FHS83_003433</name>
</gene>
<dbReference type="RefSeq" id="WP_208414926.1">
    <property type="nucleotide sequence ID" value="NZ_BAAADC010000001.1"/>
</dbReference>
<evidence type="ECO:0000256" key="4">
    <source>
        <dbReference type="ARBA" id="ARBA00022960"/>
    </source>
</evidence>
<protein>
    <submittedName>
        <fullName evidence="10">L,D-peptidoglycan transpeptidase YkuD (ErfK/YbiS/YcfS/YnhG family)</fullName>
    </submittedName>
</protein>
<dbReference type="Pfam" id="PF03734">
    <property type="entry name" value="YkuD"/>
    <property type="match status" value="1"/>
</dbReference>
<accession>A0A846N3R7</accession>
<keyword evidence="11" id="KW-1185">Reference proteome</keyword>
<dbReference type="PROSITE" id="PS52029">
    <property type="entry name" value="LD_TPASE"/>
    <property type="match status" value="1"/>
</dbReference>
<dbReference type="GO" id="GO:0004180">
    <property type="term" value="F:carboxypeptidase activity"/>
    <property type="evidence" value="ECO:0007669"/>
    <property type="project" value="UniProtKB-ARBA"/>
</dbReference>
<dbReference type="UniPathway" id="UPA00219"/>
<dbReference type="EMBL" id="JAASRM010000001">
    <property type="protein sequence ID" value="NIK90115.1"/>
    <property type="molecule type" value="Genomic_DNA"/>
</dbReference>
<feature type="active site" description="Nucleophile" evidence="7">
    <location>
        <position position="173"/>
    </location>
</feature>
<sequence length="197" mass="21133">MLTRRRLIIAAPGLLSACATQASTDNLIKVTAKPGSTTGEVAFEGQRYPCMLGRSGIVSAKHEGDGGTPAGVFPLRRVYYRPDRLVRPGTALRAQALSPNDGWCDASGDPNYNKPVVLPYAASAEALWRQDGAYDVFAVIGYNDAPIVPGAGSAIFLHVIRQDGAVRLPTAGCVALEREHLLELLSHIRRQTQIRIG</sequence>
<feature type="signal peptide" evidence="8">
    <location>
        <begin position="1"/>
        <end position="22"/>
    </location>
</feature>
<comment type="pathway">
    <text evidence="1 7">Cell wall biogenesis; peptidoglycan biosynthesis.</text>
</comment>
<dbReference type="GO" id="GO:0071555">
    <property type="term" value="P:cell wall organization"/>
    <property type="evidence" value="ECO:0007669"/>
    <property type="project" value="UniProtKB-UniRule"/>
</dbReference>
<comment type="similarity">
    <text evidence="2">Belongs to the YkuD family.</text>
</comment>
<evidence type="ECO:0000256" key="8">
    <source>
        <dbReference type="SAM" id="SignalP"/>
    </source>
</evidence>
<reference evidence="10 11" key="1">
    <citation type="submission" date="2020-03" db="EMBL/GenBank/DDBJ databases">
        <title>Genomic Encyclopedia of Type Strains, Phase IV (KMG-IV): sequencing the most valuable type-strain genomes for metagenomic binning, comparative biology and taxonomic classification.</title>
        <authorList>
            <person name="Goeker M."/>
        </authorList>
    </citation>
    <scope>NUCLEOTIDE SEQUENCE [LARGE SCALE GENOMIC DNA]</scope>
    <source>
        <strain evidence="10 11">DSM 19867</strain>
    </source>
</reference>
<evidence type="ECO:0000256" key="6">
    <source>
        <dbReference type="ARBA" id="ARBA00023316"/>
    </source>
</evidence>
<dbReference type="PANTHER" id="PTHR38589">
    <property type="entry name" value="BLR0621 PROTEIN"/>
    <property type="match status" value="1"/>
</dbReference>
<keyword evidence="3" id="KW-0808">Transferase</keyword>
<evidence type="ECO:0000259" key="9">
    <source>
        <dbReference type="PROSITE" id="PS52029"/>
    </source>
</evidence>
<dbReference type="GO" id="GO:0009252">
    <property type="term" value="P:peptidoglycan biosynthetic process"/>
    <property type="evidence" value="ECO:0007669"/>
    <property type="project" value="UniProtKB-UniPathway"/>
</dbReference>